<comment type="caution">
    <text evidence="2">The sequence shown here is derived from an EMBL/GenBank/DDBJ whole genome shotgun (WGS) entry which is preliminary data.</text>
</comment>
<reference evidence="3" key="1">
    <citation type="journal article" date="2019" name="Int. J. Syst. Evol. Microbiol.">
        <title>The Global Catalogue of Microorganisms (GCM) 10K type strain sequencing project: providing services to taxonomists for standard genome sequencing and annotation.</title>
        <authorList>
            <consortium name="The Broad Institute Genomics Platform"/>
            <consortium name="The Broad Institute Genome Sequencing Center for Infectious Disease"/>
            <person name="Wu L."/>
            <person name="Ma J."/>
        </authorList>
    </citation>
    <scope>NUCLEOTIDE SEQUENCE [LARGE SCALE GENOMIC DNA]</scope>
    <source>
        <strain evidence="3">JCM 17727</strain>
    </source>
</reference>
<dbReference type="Gene3D" id="2.102.10.10">
    <property type="entry name" value="Rieske [2Fe-2S] iron-sulphur domain"/>
    <property type="match status" value="1"/>
</dbReference>
<dbReference type="InterPro" id="IPR036922">
    <property type="entry name" value="Rieske_2Fe-2S_sf"/>
</dbReference>
<evidence type="ECO:0000313" key="2">
    <source>
        <dbReference type="EMBL" id="GAA4342479.1"/>
    </source>
</evidence>
<accession>A0ABP8HQ16</accession>
<name>A0ABP8HQ16_9GAMM</name>
<evidence type="ECO:0000313" key="3">
    <source>
        <dbReference type="Proteomes" id="UP001501294"/>
    </source>
</evidence>
<feature type="chain" id="PRO_5046106819" evidence="1">
    <location>
        <begin position="19"/>
        <end position="378"/>
    </location>
</feature>
<dbReference type="Proteomes" id="UP001501294">
    <property type="component" value="Unassembled WGS sequence"/>
</dbReference>
<keyword evidence="3" id="KW-1185">Reference proteome</keyword>
<sequence length="378" mass="43104">MKTLIGALLCLTATLTHANHDSTEWIDAPHVQIRISELKPGEMMTVNWADYPVSILKPTKNQLAEYRSIKGQQLGAPYPAMDIGNQLNDLPYNSAEKIIFAYKMLEQRFQQDISVFINISPYIGCSTQFKTSNDPKYQLNNYLYDPCEDVHFDISGRVLLGHKHQTQENLELPPYTIDGDVITIGNTLDVKNSDVKQLLSTIDKRPIKTEEDFFHAIGYGHIEQIKKYIANNDVDLSKEIKGKYIKSPPFSKAIMLKHYEVAKVVNYKEAFDWVAPSGVALGCTMQYFSDDDLEALFSLGLDPNKAYCNYEYNGCKTPIVFHSPTEYGDKEAELPRLAQHINNGYNLSNRHCGKTLEEKLSEDGYAHWYSELLRRIKK</sequence>
<organism evidence="2 3">
    <name type="scientific">Kangiella taiwanensis</name>
    <dbReference type="NCBI Taxonomy" id="1079179"/>
    <lineage>
        <taxon>Bacteria</taxon>
        <taxon>Pseudomonadati</taxon>
        <taxon>Pseudomonadota</taxon>
        <taxon>Gammaproteobacteria</taxon>
        <taxon>Kangiellales</taxon>
        <taxon>Kangiellaceae</taxon>
        <taxon>Kangiella</taxon>
    </lineage>
</organism>
<proteinExistence type="predicted"/>
<dbReference type="EMBL" id="BAABFU010000001">
    <property type="protein sequence ID" value="GAA4342479.1"/>
    <property type="molecule type" value="Genomic_DNA"/>
</dbReference>
<protein>
    <submittedName>
        <fullName evidence="2">Uncharacterized protein</fullName>
    </submittedName>
</protein>
<dbReference type="RefSeq" id="WP_223577626.1">
    <property type="nucleotide sequence ID" value="NZ_BAABFU010000001.1"/>
</dbReference>
<dbReference type="SUPFAM" id="SSF50022">
    <property type="entry name" value="ISP domain"/>
    <property type="match status" value="1"/>
</dbReference>
<evidence type="ECO:0000256" key="1">
    <source>
        <dbReference type="SAM" id="SignalP"/>
    </source>
</evidence>
<keyword evidence="1" id="KW-0732">Signal</keyword>
<gene>
    <name evidence="2" type="ORF">GCM10023150_00260</name>
</gene>
<feature type="signal peptide" evidence="1">
    <location>
        <begin position="1"/>
        <end position="18"/>
    </location>
</feature>